<dbReference type="InterPro" id="IPR036046">
    <property type="entry name" value="Acylphosphatase-like_dom_sf"/>
</dbReference>
<evidence type="ECO:0000256" key="2">
    <source>
        <dbReference type="RuleBase" id="RU004168"/>
    </source>
</evidence>
<dbReference type="PANTHER" id="PTHR47268:SF4">
    <property type="entry name" value="ACYLPHOSPHATASE"/>
    <property type="match status" value="1"/>
</dbReference>
<dbReference type="FunFam" id="3.30.70.100:FF:000078">
    <property type="entry name" value="Acylphosphatase"/>
    <property type="match status" value="1"/>
</dbReference>
<feature type="region of interest" description="Disordered" evidence="3">
    <location>
        <begin position="45"/>
        <end position="76"/>
    </location>
</feature>
<dbReference type="RefSeq" id="XP_003876254.1">
    <property type="nucleotide sequence ID" value="XM_003876205.1"/>
</dbReference>
<evidence type="ECO:0000313" key="5">
    <source>
        <dbReference type="EMBL" id="CBZ27770.1"/>
    </source>
</evidence>
<reference evidence="5 6" key="1">
    <citation type="journal article" date="2011" name="Genome Res.">
        <title>Chromosome and gene copy number variation allow major structural change between species and strains of Leishmania.</title>
        <authorList>
            <person name="Rogers M.B."/>
            <person name="Hilley J.D."/>
            <person name="Dickens N.J."/>
            <person name="Wilkes J."/>
            <person name="Bates P.A."/>
            <person name="Depledge D.P."/>
            <person name="Harris D."/>
            <person name="Her Y."/>
            <person name="Herzyk P."/>
            <person name="Imamura H."/>
            <person name="Otto T.D."/>
            <person name="Sanders M."/>
            <person name="Seeger K."/>
            <person name="Dujardin J.C."/>
            <person name="Berriman M."/>
            <person name="Smith D.F."/>
            <person name="Hertz-Fowler C."/>
            <person name="Mottram J.C."/>
        </authorList>
    </citation>
    <scope>NUCLEOTIDE SEQUENCE [LARGE SCALE GENOMIC DNA]</scope>
    <source>
        <strain evidence="5 6">MHOM/GT/2001/U1103</strain>
    </source>
</reference>
<dbReference type="AlphaFoldDB" id="E9AXS8"/>
<keyword evidence="1" id="KW-0378">Hydrolase</keyword>
<evidence type="ECO:0000256" key="1">
    <source>
        <dbReference type="PROSITE-ProRule" id="PRU00520"/>
    </source>
</evidence>
<dbReference type="PROSITE" id="PS51160">
    <property type="entry name" value="ACYLPHOSPHATASE_3"/>
    <property type="match status" value="1"/>
</dbReference>
<dbReference type="PANTHER" id="PTHR47268">
    <property type="entry name" value="ACYLPHOSPHATASE"/>
    <property type="match status" value="1"/>
</dbReference>
<dbReference type="InterPro" id="IPR017968">
    <property type="entry name" value="Acylphosphatase_CS"/>
</dbReference>
<feature type="domain" description="Acylphosphatase-like" evidence="4">
    <location>
        <begin position="109"/>
        <end position="199"/>
    </location>
</feature>
<dbReference type="OrthoDB" id="7961613at2759"/>
<feature type="active site" evidence="1">
    <location>
        <position position="124"/>
    </location>
</feature>
<evidence type="ECO:0000313" key="6">
    <source>
        <dbReference type="Proteomes" id="UP000007259"/>
    </source>
</evidence>
<dbReference type="InterPro" id="IPR020456">
    <property type="entry name" value="Acylphosphatase"/>
</dbReference>
<evidence type="ECO:0000256" key="3">
    <source>
        <dbReference type="SAM" id="MobiDB-lite"/>
    </source>
</evidence>
<dbReference type="EMBL" id="FR799578">
    <property type="protein sequence ID" value="CBZ27770.1"/>
    <property type="molecule type" value="Genomic_DNA"/>
</dbReference>
<dbReference type="InterPro" id="IPR001792">
    <property type="entry name" value="Acylphosphatase-like_dom"/>
</dbReference>
<accession>E9AXS8</accession>
<dbReference type="VEuPathDB" id="TriTrypDB:LmxM.25.1960"/>
<feature type="active site" evidence="1">
    <location>
        <position position="142"/>
    </location>
</feature>
<organism evidence="5 6">
    <name type="scientific">Leishmania mexicana (strain MHOM/GT/2001/U1103)</name>
    <dbReference type="NCBI Taxonomy" id="929439"/>
    <lineage>
        <taxon>Eukaryota</taxon>
        <taxon>Discoba</taxon>
        <taxon>Euglenozoa</taxon>
        <taxon>Kinetoplastea</taxon>
        <taxon>Metakinetoplastina</taxon>
        <taxon>Trypanosomatida</taxon>
        <taxon>Trypanosomatidae</taxon>
        <taxon>Leishmaniinae</taxon>
        <taxon>Leishmania</taxon>
    </lineage>
</organism>
<protein>
    <recommendedName>
        <fullName evidence="1">acylphosphatase</fullName>
        <ecNumber evidence="1">3.6.1.7</ecNumber>
    </recommendedName>
</protein>
<gene>
    <name evidence="5" type="ORF">LMXM_25_1960</name>
</gene>
<evidence type="ECO:0000259" key="4">
    <source>
        <dbReference type="PROSITE" id="PS51160"/>
    </source>
</evidence>
<dbReference type="PhylomeDB" id="E9AXS8"/>
<name>E9AXS8_LEIMU</name>
<keyword evidence="6" id="KW-1185">Reference proteome</keyword>
<dbReference type="PROSITE" id="PS00151">
    <property type="entry name" value="ACYLPHOSPHATASE_2"/>
    <property type="match status" value="1"/>
</dbReference>
<sequence length="212" mass="22842">MPAPPKQACAKPEERRLFLAHRRLGLCGGGRDAIPLVAAAAFHTPPRPASLNSPHHRALDHQRKGSSAGARTQTHTHTHVTTLPVFTKEDAAAAIAHPLPMEASRYIYTYRIFVSGRVQGVFYRKYTALKATELGVTGFVRNLPDGRVEILAEGTTAQIGALETWCHRGSPKAQVTAVEVEDCTQLVPPSGGAEASAKPPVHRTMSGFVVSR</sequence>
<comment type="catalytic activity">
    <reaction evidence="1">
        <text>an acyl phosphate + H2O = a carboxylate + phosphate + H(+)</text>
        <dbReference type="Rhea" id="RHEA:14965"/>
        <dbReference type="ChEBI" id="CHEBI:15377"/>
        <dbReference type="ChEBI" id="CHEBI:15378"/>
        <dbReference type="ChEBI" id="CHEBI:29067"/>
        <dbReference type="ChEBI" id="CHEBI:43474"/>
        <dbReference type="ChEBI" id="CHEBI:59918"/>
        <dbReference type="EC" id="3.6.1.7"/>
    </reaction>
</comment>
<proteinExistence type="inferred from homology"/>
<dbReference type="GO" id="GO:0003998">
    <property type="term" value="F:acylphosphatase activity"/>
    <property type="evidence" value="ECO:0007669"/>
    <property type="project" value="UniProtKB-EC"/>
</dbReference>
<dbReference type="EC" id="3.6.1.7" evidence="1"/>
<dbReference type="GeneID" id="13449164"/>
<dbReference type="KEGG" id="lmi:LMXM_25_1960"/>
<dbReference type="Pfam" id="PF00708">
    <property type="entry name" value="Acylphosphatase"/>
    <property type="match status" value="1"/>
</dbReference>
<dbReference type="Proteomes" id="UP000007259">
    <property type="component" value="Chromosome 25"/>
</dbReference>
<dbReference type="SUPFAM" id="SSF54975">
    <property type="entry name" value="Acylphosphatase/BLUF domain-like"/>
    <property type="match status" value="1"/>
</dbReference>
<comment type="similarity">
    <text evidence="2">Belongs to the acylphosphatase family.</text>
</comment>
<dbReference type="Gene3D" id="3.30.70.100">
    <property type="match status" value="1"/>
</dbReference>